<dbReference type="InterPro" id="IPR028098">
    <property type="entry name" value="Glyco_trans_4-like_N"/>
</dbReference>
<comment type="caution">
    <text evidence="2">The sequence shown here is derived from an EMBL/GenBank/DDBJ whole genome shotgun (WGS) entry which is preliminary data.</text>
</comment>
<dbReference type="AlphaFoldDB" id="A0A1F6EE46"/>
<feature type="domain" description="Glycosyltransferase subfamily 4-like N-terminal" evidence="1">
    <location>
        <begin position="30"/>
        <end position="126"/>
    </location>
</feature>
<dbReference type="STRING" id="1798508.A3A35_02365"/>
<dbReference type="EMBL" id="MFLV01000005">
    <property type="protein sequence ID" value="OGG71916.1"/>
    <property type="molecule type" value="Genomic_DNA"/>
</dbReference>
<dbReference type="Gene3D" id="3.40.50.2000">
    <property type="entry name" value="Glycogen Phosphorylase B"/>
    <property type="match status" value="2"/>
</dbReference>
<dbReference type="PANTHER" id="PTHR45947">
    <property type="entry name" value="SULFOQUINOVOSYL TRANSFERASE SQD2"/>
    <property type="match status" value="1"/>
</dbReference>
<dbReference type="GO" id="GO:0016757">
    <property type="term" value="F:glycosyltransferase activity"/>
    <property type="evidence" value="ECO:0007669"/>
    <property type="project" value="TreeGrafter"/>
</dbReference>
<dbReference type="Pfam" id="PF13579">
    <property type="entry name" value="Glyco_trans_4_4"/>
    <property type="match status" value="1"/>
</dbReference>
<gene>
    <name evidence="2" type="ORF">A3A35_02365</name>
</gene>
<reference evidence="2 3" key="1">
    <citation type="journal article" date="2016" name="Nat. Commun.">
        <title>Thousands of microbial genomes shed light on interconnected biogeochemical processes in an aquifer system.</title>
        <authorList>
            <person name="Anantharaman K."/>
            <person name="Brown C.T."/>
            <person name="Hug L.A."/>
            <person name="Sharon I."/>
            <person name="Castelle C.J."/>
            <person name="Probst A.J."/>
            <person name="Thomas B.C."/>
            <person name="Singh A."/>
            <person name="Wilkins M.J."/>
            <person name="Karaoz U."/>
            <person name="Brodie E.L."/>
            <person name="Williams K.H."/>
            <person name="Hubbard S.S."/>
            <person name="Banfield J.F."/>
        </authorList>
    </citation>
    <scope>NUCLEOTIDE SEQUENCE [LARGE SCALE GENOMIC DNA]</scope>
</reference>
<dbReference type="Proteomes" id="UP000179115">
    <property type="component" value="Unassembled WGS sequence"/>
</dbReference>
<dbReference type="SUPFAM" id="SSF53756">
    <property type="entry name" value="UDP-Glycosyltransferase/glycogen phosphorylase"/>
    <property type="match status" value="1"/>
</dbReference>
<dbReference type="InterPro" id="IPR050194">
    <property type="entry name" value="Glycosyltransferase_grp1"/>
</dbReference>
<dbReference type="PANTHER" id="PTHR45947:SF3">
    <property type="entry name" value="SULFOQUINOVOSYL TRANSFERASE SQD2"/>
    <property type="match status" value="1"/>
</dbReference>
<evidence type="ECO:0000259" key="1">
    <source>
        <dbReference type="Pfam" id="PF13579"/>
    </source>
</evidence>
<accession>A0A1F6EE46</accession>
<sequence>MKVLMITGDRRIFEPGTEAKARFKLQQSAVEELRAVFWGKGALIRPFFTNGKFDVVTSQDPFWRGLVAWCIARRLGAQLNIQVHTDFEAETKSKPIRHLLGQIVLRHADSVRVVSERIKDQVRRHTQAPISVLPIFFDIEKFRNLVHRPHPRKTILWMGRFEDEKDPLLAITVLEKVLQAGIDAELTVLGKGNLEEKFSQRAANLPISWKYGAQIVPISAPIKNLGWQQDTAPYLEVADVFLCTSKYESWGASIVEALAAGVPVVAPDVGVAKEAGAIIASRDRLAEAVIEVLRSVRPVRGELKLSPLSKEEWTVAWKETL</sequence>
<evidence type="ECO:0000313" key="2">
    <source>
        <dbReference type="EMBL" id="OGG71916.1"/>
    </source>
</evidence>
<evidence type="ECO:0000313" key="3">
    <source>
        <dbReference type="Proteomes" id="UP000179115"/>
    </source>
</evidence>
<proteinExistence type="predicted"/>
<name>A0A1F6EE46_9BACT</name>
<dbReference type="Pfam" id="PF13692">
    <property type="entry name" value="Glyco_trans_1_4"/>
    <property type="match status" value="1"/>
</dbReference>
<protein>
    <recommendedName>
        <fullName evidence="1">Glycosyltransferase subfamily 4-like N-terminal domain-containing protein</fullName>
    </recommendedName>
</protein>
<organism evidence="2 3">
    <name type="scientific">Candidatus Kaiserbacteria bacterium RIFCSPLOWO2_01_FULL_51_21</name>
    <dbReference type="NCBI Taxonomy" id="1798508"/>
    <lineage>
        <taxon>Bacteria</taxon>
        <taxon>Candidatus Kaiseribacteriota</taxon>
    </lineage>
</organism>